<dbReference type="InterPro" id="IPR021833">
    <property type="entry name" value="DUF3425"/>
</dbReference>
<protein>
    <submittedName>
        <fullName evidence="2">Uncharacterized protein</fullName>
    </submittedName>
</protein>
<evidence type="ECO:0000256" key="1">
    <source>
        <dbReference type="SAM" id="MobiDB-lite"/>
    </source>
</evidence>
<proteinExistence type="predicted"/>
<keyword evidence="3" id="KW-1185">Reference proteome</keyword>
<sequence>MFWPNADTTGERKRQGRLGRENSSHAAGPERRLSETDADSSLPGAAPSFALETGDPTEQVADQGRPLASEADGATAGFSLDASAVWSTDPSDSDSISNLLYGMSPAVFDAELHVETAVAPALRSTPSTVDPASLMRRSSLSPPGFPDRYLLPMSDLKVLEALLRVATRLGSSSVMWDPAATSPFQLGTGTAAELLPETWRPTASQVLVPHHPIMDFLPWPEVRDRVINLFNLPDEARPPAARGQLGLVNFAYDLEDSGEGARVWGADPYDASSWEVGQVLFERWWFLFDRKVVEQSNKWRRLRGAATLQMRPGQRG</sequence>
<dbReference type="Proteomes" id="UP001232148">
    <property type="component" value="Unassembled WGS sequence"/>
</dbReference>
<gene>
    <name evidence="2" type="ORF">LX32DRAFT_635160</name>
</gene>
<dbReference type="Pfam" id="PF11905">
    <property type="entry name" value="DUF3425"/>
    <property type="match status" value="1"/>
</dbReference>
<feature type="region of interest" description="Disordered" evidence="1">
    <location>
        <begin position="1"/>
        <end position="71"/>
    </location>
</feature>
<evidence type="ECO:0000313" key="2">
    <source>
        <dbReference type="EMBL" id="KAK2033702.1"/>
    </source>
</evidence>
<dbReference type="PANTHER" id="PTHR38116">
    <property type="entry name" value="CHROMOSOME 7, WHOLE GENOME SHOTGUN SEQUENCE"/>
    <property type="match status" value="1"/>
</dbReference>
<evidence type="ECO:0000313" key="3">
    <source>
        <dbReference type="Proteomes" id="UP001232148"/>
    </source>
</evidence>
<name>A0AAD9M6J1_9PEZI</name>
<reference evidence="2" key="1">
    <citation type="submission" date="2021-06" db="EMBL/GenBank/DDBJ databases">
        <title>Comparative genomics, transcriptomics and evolutionary studies reveal genomic signatures of adaptation to plant cell wall in hemibiotrophic fungi.</title>
        <authorList>
            <consortium name="DOE Joint Genome Institute"/>
            <person name="Baroncelli R."/>
            <person name="Diaz J.F."/>
            <person name="Benocci T."/>
            <person name="Peng M."/>
            <person name="Battaglia E."/>
            <person name="Haridas S."/>
            <person name="Andreopoulos W."/>
            <person name="Labutti K."/>
            <person name="Pangilinan J."/>
            <person name="Floch G.L."/>
            <person name="Makela M.R."/>
            <person name="Henrissat B."/>
            <person name="Grigoriev I.V."/>
            <person name="Crouch J.A."/>
            <person name="De Vries R.P."/>
            <person name="Sukno S.A."/>
            <person name="Thon M.R."/>
        </authorList>
    </citation>
    <scope>NUCLEOTIDE SEQUENCE</scope>
    <source>
        <strain evidence="2">MAFF235873</strain>
    </source>
</reference>
<comment type="caution">
    <text evidence="2">The sequence shown here is derived from an EMBL/GenBank/DDBJ whole genome shotgun (WGS) entry which is preliminary data.</text>
</comment>
<organism evidence="2 3">
    <name type="scientific">Colletotrichum zoysiae</name>
    <dbReference type="NCBI Taxonomy" id="1216348"/>
    <lineage>
        <taxon>Eukaryota</taxon>
        <taxon>Fungi</taxon>
        <taxon>Dikarya</taxon>
        <taxon>Ascomycota</taxon>
        <taxon>Pezizomycotina</taxon>
        <taxon>Sordariomycetes</taxon>
        <taxon>Hypocreomycetidae</taxon>
        <taxon>Glomerellales</taxon>
        <taxon>Glomerellaceae</taxon>
        <taxon>Colletotrichum</taxon>
        <taxon>Colletotrichum graminicola species complex</taxon>
    </lineage>
</organism>
<dbReference type="AlphaFoldDB" id="A0AAD9M6J1"/>
<dbReference type="PANTHER" id="PTHR38116:SF9">
    <property type="entry name" value="BZIP DOMAIN-CONTAINING PROTEIN"/>
    <property type="match status" value="1"/>
</dbReference>
<dbReference type="EMBL" id="MU842820">
    <property type="protein sequence ID" value="KAK2033702.1"/>
    <property type="molecule type" value="Genomic_DNA"/>
</dbReference>
<feature type="compositionally biased region" description="Basic and acidic residues" evidence="1">
    <location>
        <begin position="9"/>
        <end position="35"/>
    </location>
</feature>
<accession>A0AAD9M6J1</accession>